<keyword evidence="4" id="KW-1185">Reference proteome</keyword>
<comment type="caution">
    <text evidence="3">The sequence shown here is derived from an EMBL/GenBank/DDBJ whole genome shotgun (WGS) entry which is preliminary data.</text>
</comment>
<feature type="domain" description="Peptidase M16 N-terminal" evidence="1">
    <location>
        <begin position="65"/>
        <end position="177"/>
    </location>
</feature>
<dbReference type="Proteomes" id="UP000653045">
    <property type="component" value="Unassembled WGS sequence"/>
</dbReference>
<dbReference type="PANTHER" id="PTHR11851">
    <property type="entry name" value="METALLOPROTEASE"/>
    <property type="match status" value="1"/>
</dbReference>
<dbReference type="InterPro" id="IPR011249">
    <property type="entry name" value="Metalloenz_LuxS/M16"/>
</dbReference>
<dbReference type="NCBIfam" id="NF047421">
    <property type="entry name" value="YfmH_fam"/>
    <property type="match status" value="1"/>
</dbReference>
<evidence type="ECO:0000259" key="2">
    <source>
        <dbReference type="Pfam" id="PF05193"/>
    </source>
</evidence>
<reference evidence="3 4" key="1">
    <citation type="journal article" date="2021" name="Int. J. Syst. Evol. Microbiol.">
        <title>Streptococcus vicugnae sp. nov., isolated from faeces of alpacas (Vicugna pacos) and cattle (Bos taurus), Streptococcus zalophi sp. nov., and Streptococcus pacificus sp. nov., isolated from respiratory tract of California sea lions (Zalophus californianus).</title>
        <authorList>
            <person name="Volokhov D.V."/>
            <person name="Zagorodnyaya T.A."/>
            <person name="Shen Z."/>
            <person name="Blom J."/>
            <person name="Furtak V.A."/>
            <person name="Eisenberg T."/>
            <person name="Fan P."/>
            <person name="Jeong K.C."/>
            <person name="Gao Y."/>
            <person name="Zhang S."/>
            <person name="Amselle M."/>
        </authorList>
    </citation>
    <scope>NUCLEOTIDE SEQUENCE [LARGE SCALE GENOMIC DNA]</scope>
    <source>
        <strain evidence="3 4">CSL7591</strain>
    </source>
</reference>
<dbReference type="SUPFAM" id="SSF63411">
    <property type="entry name" value="LuxS/MPP-like metallohydrolase"/>
    <property type="match status" value="2"/>
</dbReference>
<proteinExistence type="predicted"/>
<accession>A0ABS0ZJZ0</accession>
<dbReference type="InterPro" id="IPR050361">
    <property type="entry name" value="MPP/UQCRC_Complex"/>
</dbReference>
<sequence length="424" mass="48936">MSDLKRLSYDNLDETVFFTKLSNGLRLTLVPKAGFKEVYGMMTCQFGSIDNHLTVANQTIEFPLGVAHFLEHQLFEKNEQEDMAQQFSKLGSDSNAFTSFEKTHYYFSGTNNLLASLGLLQTLVSKQGFTDMSINKEKEIIKKEIALYQDDPDSRLYQGVLENLYPQTALAEDIVGTDESIVNISLTNLKDCFSFFYQPSNLHFVVVGDFDVKEVFNSIQSFQSNWPKKEQFAFEKTPLVLHPVIKKRSIMMPIATSKLGIGIRRNNLNQDFSMTEKIKIDLFFSLLLGWTSQDYQKWYDKGMIDDSFTIETTLSSRYQFVVILLDTKHPITMSSHIKKKLKQVASHSNFSLEQFEMLKKERYGDFMRELDSLEDLTHQLSESDDNDYFDFPQILMSFTLDEVIEAGQAFLKQSDLTEFMIFPK</sequence>
<organism evidence="3 4">
    <name type="scientific">Streptococcus pacificus</name>
    <dbReference type="NCBI Taxonomy" id="2740577"/>
    <lineage>
        <taxon>Bacteria</taxon>
        <taxon>Bacillati</taxon>
        <taxon>Bacillota</taxon>
        <taxon>Bacilli</taxon>
        <taxon>Lactobacillales</taxon>
        <taxon>Streptococcaceae</taxon>
        <taxon>Streptococcus</taxon>
    </lineage>
</organism>
<dbReference type="Gene3D" id="3.30.830.10">
    <property type="entry name" value="Metalloenzyme, LuxS/M16 peptidase-like"/>
    <property type="match status" value="2"/>
</dbReference>
<name>A0ABS0ZJZ0_9STRE</name>
<evidence type="ECO:0000313" key="3">
    <source>
        <dbReference type="EMBL" id="MBJ8326329.1"/>
    </source>
</evidence>
<evidence type="ECO:0000259" key="1">
    <source>
        <dbReference type="Pfam" id="PF00675"/>
    </source>
</evidence>
<evidence type="ECO:0000313" key="4">
    <source>
        <dbReference type="Proteomes" id="UP000653045"/>
    </source>
</evidence>
<dbReference type="PANTHER" id="PTHR11851:SF134">
    <property type="entry name" value="ZINC-DEPENDENT PROTEASE"/>
    <property type="match status" value="1"/>
</dbReference>
<dbReference type="EMBL" id="JAENBO010000005">
    <property type="protein sequence ID" value="MBJ8326329.1"/>
    <property type="molecule type" value="Genomic_DNA"/>
</dbReference>
<dbReference type="Pfam" id="PF00675">
    <property type="entry name" value="Peptidase_M16"/>
    <property type="match status" value="1"/>
</dbReference>
<dbReference type="Pfam" id="PF05193">
    <property type="entry name" value="Peptidase_M16_C"/>
    <property type="match status" value="1"/>
</dbReference>
<gene>
    <name evidence="3" type="ORF">JHK62_06540</name>
</gene>
<dbReference type="RefSeq" id="WP_199575968.1">
    <property type="nucleotide sequence ID" value="NZ_JAENBO010000005.1"/>
</dbReference>
<feature type="domain" description="Peptidase M16 C-terminal" evidence="2">
    <location>
        <begin position="183"/>
        <end position="360"/>
    </location>
</feature>
<protein>
    <submittedName>
        <fullName evidence="3">Insulinase family protein</fullName>
    </submittedName>
</protein>
<dbReference type="InterPro" id="IPR011765">
    <property type="entry name" value="Pept_M16_N"/>
</dbReference>
<dbReference type="InterPro" id="IPR007863">
    <property type="entry name" value="Peptidase_M16_C"/>
</dbReference>